<evidence type="ECO:0000259" key="4">
    <source>
        <dbReference type="Pfam" id="PF05065"/>
    </source>
</evidence>
<evidence type="ECO:0000256" key="1">
    <source>
        <dbReference type="ARBA" id="ARBA00004328"/>
    </source>
</evidence>
<dbReference type="AlphaFoldDB" id="A0A0F9TIX1"/>
<reference evidence="5" key="1">
    <citation type="journal article" date="2015" name="Nature">
        <title>Complex archaea that bridge the gap between prokaryotes and eukaryotes.</title>
        <authorList>
            <person name="Spang A."/>
            <person name="Saw J.H."/>
            <person name="Jorgensen S.L."/>
            <person name="Zaremba-Niedzwiedzka K."/>
            <person name="Martijn J."/>
            <person name="Lind A.E."/>
            <person name="van Eijk R."/>
            <person name="Schleper C."/>
            <person name="Guy L."/>
            <person name="Ettema T.J."/>
        </authorList>
    </citation>
    <scope>NUCLEOTIDE SEQUENCE</scope>
</reference>
<dbReference type="GO" id="GO:0044423">
    <property type="term" value="C:virion component"/>
    <property type="evidence" value="ECO:0007669"/>
    <property type="project" value="UniProtKB-KW"/>
</dbReference>
<name>A0A0F9TIX1_9ZZZZ</name>
<feature type="compositionally biased region" description="Basic and acidic residues" evidence="3">
    <location>
        <begin position="74"/>
        <end position="87"/>
    </location>
</feature>
<dbReference type="InterPro" id="IPR054612">
    <property type="entry name" value="Phage_capsid-like_C"/>
</dbReference>
<keyword evidence="2" id="KW-0946">Virion</keyword>
<dbReference type="Pfam" id="PF05065">
    <property type="entry name" value="Phage_capsid"/>
    <property type="match status" value="1"/>
</dbReference>
<comment type="subcellular location">
    <subcellularLocation>
        <location evidence="1">Virion</location>
    </subcellularLocation>
</comment>
<feature type="domain" description="Phage capsid-like C-terminal" evidence="4">
    <location>
        <begin position="143"/>
        <end position="421"/>
    </location>
</feature>
<dbReference type="InterPro" id="IPR024455">
    <property type="entry name" value="Phage_capsid"/>
</dbReference>
<protein>
    <recommendedName>
        <fullName evidence="4">Phage capsid-like C-terminal domain-containing protein</fullName>
    </recommendedName>
</protein>
<comment type="caution">
    <text evidence="5">The sequence shown here is derived from an EMBL/GenBank/DDBJ whole genome shotgun (WGS) entry which is preliminary data.</text>
</comment>
<dbReference type="Gene3D" id="3.30.2320.10">
    <property type="entry name" value="hypothetical protein PF0899 domain"/>
    <property type="match status" value="1"/>
</dbReference>
<evidence type="ECO:0000256" key="2">
    <source>
        <dbReference type="ARBA" id="ARBA00022844"/>
    </source>
</evidence>
<gene>
    <name evidence="5" type="ORF">LCGC14_0648190</name>
</gene>
<proteinExistence type="predicted"/>
<dbReference type="SUPFAM" id="SSF56563">
    <property type="entry name" value="Major capsid protein gp5"/>
    <property type="match status" value="1"/>
</dbReference>
<evidence type="ECO:0000256" key="3">
    <source>
        <dbReference type="SAM" id="MobiDB-lite"/>
    </source>
</evidence>
<feature type="compositionally biased region" description="Basic and acidic residues" evidence="3">
    <location>
        <begin position="94"/>
        <end position="107"/>
    </location>
</feature>
<sequence length="428" mass="47612">MPTQELERRAQEEALAVLTEARAIIDAAENDELSKEDSERVDKFMTDYGMKKERADTLVKQRRTKELIEEEYEGFQRSKDSEEENGKKPTPHIDGNKGEGSDEQRAGQRLQEVRAFELYLRHGQRGLGPDEQRVLTEGTEEAGGFLVPEDFRAELIRRIPGLTVIRSGATIGQTSRDVVTIPKVTGGDDMFTSGVRITWAGETQTDDEGLTDPGFGQEKIPINKMIAKTRVSRDLLMDSAVDVSSLITELYAEAVAMGEDDAFINGSGVDRPEGILKASGIGNTNDAFDDLLVGRSDALIDVFFAVAAQYRNSGIWLMRSTTEAVIRKLKDSNNQYIWQPGLQAGAPGMILGRPVLSSEFMPANAQNNKVILFGDRRGFWIYDRLGTEIQRLEERYAEQGLVGYVLTRRLGGQVTRAYMFQTLTRTGA</sequence>
<dbReference type="EMBL" id="LAZR01001196">
    <property type="protein sequence ID" value="KKN48921.1"/>
    <property type="molecule type" value="Genomic_DNA"/>
</dbReference>
<evidence type="ECO:0000313" key="5">
    <source>
        <dbReference type="EMBL" id="KKN48921.1"/>
    </source>
</evidence>
<accession>A0A0F9TIX1</accession>
<dbReference type="Gene3D" id="3.30.2400.10">
    <property type="entry name" value="Major capsid protein gp5"/>
    <property type="match status" value="1"/>
</dbReference>
<dbReference type="NCBIfam" id="TIGR01554">
    <property type="entry name" value="major_cap_HK97"/>
    <property type="match status" value="1"/>
</dbReference>
<organism evidence="5">
    <name type="scientific">marine sediment metagenome</name>
    <dbReference type="NCBI Taxonomy" id="412755"/>
    <lineage>
        <taxon>unclassified sequences</taxon>
        <taxon>metagenomes</taxon>
        <taxon>ecological metagenomes</taxon>
    </lineage>
</organism>
<feature type="region of interest" description="Disordered" evidence="3">
    <location>
        <begin position="69"/>
        <end position="107"/>
    </location>
</feature>